<sequence length="227" mass="24399">MKLTTSLSCVAVLLSVSVQAADEKAANSVAVETKSNSLIAKAHLASQMAALARENKDALLMLAAAKLDAEIPKTDADYEKSTATSSEVPAAKATKAPAISLFEQAKVCANGDSFIESLIAKTQKESTAAVKGRVGGPAHHIDQVRASDTDTYSLTFRGDELAEIAISGDGDTDLDLYIYDENDNLTCRSTRSGDDEYCKWTPRWTGKFTVRVKNLGTVYNEYSLYTN</sequence>
<name>A0ABQ2QDP1_9GAMM</name>
<dbReference type="Gene3D" id="2.60.120.380">
    <property type="match status" value="1"/>
</dbReference>
<dbReference type="EMBL" id="BMQW01000001">
    <property type="protein sequence ID" value="GGP74962.1"/>
    <property type="molecule type" value="Genomic_DNA"/>
</dbReference>
<evidence type="ECO:0000313" key="2">
    <source>
        <dbReference type="EMBL" id="GGP74962.1"/>
    </source>
</evidence>
<comment type="caution">
    <text evidence="2">The sequence shown here is derived from an EMBL/GenBank/DDBJ whole genome shotgun (WGS) entry which is preliminary data.</text>
</comment>
<accession>A0ABQ2QDP1</accession>
<feature type="chain" id="PRO_5047285298" description="Peptidase C-terminal archaeal/bacterial domain-containing protein" evidence="1">
    <location>
        <begin position="21"/>
        <end position="227"/>
    </location>
</feature>
<reference evidence="3" key="1">
    <citation type="journal article" date="2019" name="Int. J. Syst. Evol. Microbiol.">
        <title>The Global Catalogue of Microorganisms (GCM) 10K type strain sequencing project: providing services to taxonomists for standard genome sequencing and annotation.</title>
        <authorList>
            <consortium name="The Broad Institute Genomics Platform"/>
            <consortium name="The Broad Institute Genome Sequencing Center for Infectious Disease"/>
            <person name="Wu L."/>
            <person name="Ma J."/>
        </authorList>
    </citation>
    <scope>NUCLEOTIDE SEQUENCE [LARGE SCALE GENOMIC DNA]</scope>
    <source>
        <strain evidence="3">JCM 32305</strain>
    </source>
</reference>
<evidence type="ECO:0000313" key="3">
    <source>
        <dbReference type="Proteomes" id="UP000654004"/>
    </source>
</evidence>
<keyword evidence="1" id="KW-0732">Signal</keyword>
<dbReference type="Proteomes" id="UP000654004">
    <property type="component" value="Unassembled WGS sequence"/>
</dbReference>
<protein>
    <recommendedName>
        <fullName evidence="4">Peptidase C-terminal archaeal/bacterial domain-containing protein</fullName>
    </recommendedName>
</protein>
<evidence type="ECO:0000256" key="1">
    <source>
        <dbReference type="SAM" id="SignalP"/>
    </source>
</evidence>
<evidence type="ECO:0008006" key="4">
    <source>
        <dbReference type="Google" id="ProtNLM"/>
    </source>
</evidence>
<dbReference type="RefSeq" id="WP_188952778.1">
    <property type="nucleotide sequence ID" value="NZ_BMQW01000001.1"/>
</dbReference>
<gene>
    <name evidence="2" type="ORF">GCM10009410_03610</name>
</gene>
<feature type="signal peptide" evidence="1">
    <location>
        <begin position="1"/>
        <end position="20"/>
    </location>
</feature>
<proteinExistence type="predicted"/>
<organism evidence="2 3">
    <name type="scientific">Shewanella ulleungensis</name>
    <dbReference type="NCBI Taxonomy" id="2282699"/>
    <lineage>
        <taxon>Bacteria</taxon>
        <taxon>Pseudomonadati</taxon>
        <taxon>Pseudomonadota</taxon>
        <taxon>Gammaproteobacteria</taxon>
        <taxon>Alteromonadales</taxon>
        <taxon>Shewanellaceae</taxon>
        <taxon>Shewanella</taxon>
    </lineage>
</organism>
<keyword evidence="3" id="KW-1185">Reference proteome</keyword>